<dbReference type="Gene3D" id="1.10.10.2910">
    <property type="match status" value="1"/>
</dbReference>
<comment type="caution">
    <text evidence="2">The sequence shown here is derived from an EMBL/GenBank/DDBJ whole genome shotgun (WGS) entry which is preliminary data.</text>
</comment>
<dbReference type="PANTHER" id="PTHR43236">
    <property type="entry name" value="ANTITOXIN HIGA1"/>
    <property type="match status" value="1"/>
</dbReference>
<dbReference type="EMBL" id="BAAAIH010000086">
    <property type="protein sequence ID" value="GAA1301739.1"/>
    <property type="molecule type" value="Genomic_DNA"/>
</dbReference>
<gene>
    <name evidence="2" type="ORF">GCM10009579_83450</name>
</gene>
<dbReference type="Proteomes" id="UP001500282">
    <property type="component" value="Unassembled WGS sequence"/>
</dbReference>
<feature type="domain" description="IrrE N-terminal-like" evidence="1">
    <location>
        <begin position="188"/>
        <end position="267"/>
    </location>
</feature>
<dbReference type="InterPro" id="IPR052345">
    <property type="entry name" value="Rad_response_metalloprotease"/>
</dbReference>
<dbReference type="PANTHER" id="PTHR43236:SF2">
    <property type="entry name" value="BLL0069 PROTEIN"/>
    <property type="match status" value="1"/>
</dbReference>
<dbReference type="Pfam" id="PF06114">
    <property type="entry name" value="Peptidase_M78"/>
    <property type="match status" value="1"/>
</dbReference>
<protein>
    <recommendedName>
        <fullName evidence="1">IrrE N-terminal-like domain-containing protein</fullName>
    </recommendedName>
</protein>
<reference evidence="3" key="1">
    <citation type="journal article" date="2019" name="Int. J. Syst. Evol. Microbiol.">
        <title>The Global Catalogue of Microorganisms (GCM) 10K type strain sequencing project: providing services to taxonomists for standard genome sequencing and annotation.</title>
        <authorList>
            <consortium name="The Broad Institute Genomics Platform"/>
            <consortium name="The Broad Institute Genome Sequencing Center for Infectious Disease"/>
            <person name="Wu L."/>
            <person name="Ma J."/>
        </authorList>
    </citation>
    <scope>NUCLEOTIDE SEQUENCE [LARGE SCALE GENOMIC DNA]</scope>
    <source>
        <strain evidence="3">JCM 11448</strain>
    </source>
</reference>
<dbReference type="InterPro" id="IPR010359">
    <property type="entry name" value="IrrE_HExxH"/>
</dbReference>
<evidence type="ECO:0000313" key="2">
    <source>
        <dbReference type="EMBL" id="GAA1301739.1"/>
    </source>
</evidence>
<sequence length="389" mass="43083">MDATDTREERFRSTLERLIANEGVTEDALLDLLGSAESVADLTAGTRLPSMYEASLLSAFFRVNPGLLMQTAEPTMGVSLRLGTMDDIHDVSDTVDHATRLLEIDRLTREWGFTSPATDITDFAPSRVWHNRYAGEKTAARLRAYLDFDYLSPIEDLTGLIEGLGYPVEYRNLPGNVHGISVPEKWGEEIAWVILINSNDVWSRQRFTLAHELCHVLQEDAGQVIVDRVTMSDVRPEQIANSFARNFLLPEDALLNTLERHGQIANIEGAAKLVAEVILTYGISRDSAVIALADAGDQYLNSALLDFCRSTPVHEIMQISGDWEAWRELNESRGSLFPSDRLTQQVLGAYGDGLVSMQAVADVIADGDSALAAQQLREAGWEVADFQEQ</sequence>
<organism evidence="2 3">
    <name type="scientific">Streptomyces javensis</name>
    <dbReference type="NCBI Taxonomy" id="114698"/>
    <lineage>
        <taxon>Bacteria</taxon>
        <taxon>Bacillati</taxon>
        <taxon>Actinomycetota</taxon>
        <taxon>Actinomycetes</taxon>
        <taxon>Kitasatosporales</taxon>
        <taxon>Streptomycetaceae</taxon>
        <taxon>Streptomyces</taxon>
        <taxon>Streptomyces violaceusniger group</taxon>
    </lineage>
</organism>
<keyword evidence="3" id="KW-1185">Reference proteome</keyword>
<name>A0ABP4I150_9ACTN</name>
<proteinExistence type="predicted"/>
<evidence type="ECO:0000259" key="1">
    <source>
        <dbReference type="Pfam" id="PF06114"/>
    </source>
</evidence>
<evidence type="ECO:0000313" key="3">
    <source>
        <dbReference type="Proteomes" id="UP001500282"/>
    </source>
</evidence>
<accession>A0ABP4I150</accession>